<comment type="similarity">
    <text evidence="2">Belongs to the cytochrome P450 family.</text>
</comment>
<dbReference type="Gene3D" id="1.10.630.10">
    <property type="entry name" value="Cytochrome P450"/>
    <property type="match status" value="1"/>
</dbReference>
<dbReference type="GO" id="GO:0005506">
    <property type="term" value="F:iron ion binding"/>
    <property type="evidence" value="ECO:0007669"/>
    <property type="project" value="InterPro"/>
</dbReference>
<organism evidence="10 11">
    <name type="scientific">Durio zibethinus</name>
    <name type="common">Durian</name>
    <dbReference type="NCBI Taxonomy" id="66656"/>
    <lineage>
        <taxon>Eukaryota</taxon>
        <taxon>Viridiplantae</taxon>
        <taxon>Streptophyta</taxon>
        <taxon>Embryophyta</taxon>
        <taxon>Tracheophyta</taxon>
        <taxon>Spermatophyta</taxon>
        <taxon>Magnoliopsida</taxon>
        <taxon>eudicotyledons</taxon>
        <taxon>Gunneridae</taxon>
        <taxon>Pentapetalae</taxon>
        <taxon>rosids</taxon>
        <taxon>malvids</taxon>
        <taxon>Malvales</taxon>
        <taxon>Malvaceae</taxon>
        <taxon>Helicteroideae</taxon>
        <taxon>Durio</taxon>
    </lineage>
</organism>
<dbReference type="InterPro" id="IPR001128">
    <property type="entry name" value="Cyt_P450"/>
</dbReference>
<evidence type="ECO:0000256" key="5">
    <source>
        <dbReference type="ARBA" id="ARBA00023002"/>
    </source>
</evidence>
<dbReference type="GO" id="GO:0016705">
    <property type="term" value="F:oxidoreductase activity, acting on paired donors, with incorporation or reduction of molecular oxygen"/>
    <property type="evidence" value="ECO:0007669"/>
    <property type="project" value="InterPro"/>
</dbReference>
<keyword evidence="6 8" id="KW-0408">Iron</keyword>
<name>A0A6P5Z8R7_DURZI</name>
<keyword evidence="3 8" id="KW-0349">Heme</keyword>
<dbReference type="Proteomes" id="UP000515121">
    <property type="component" value="Unplaced"/>
</dbReference>
<dbReference type="PRINTS" id="PR00463">
    <property type="entry name" value="EP450I"/>
</dbReference>
<evidence type="ECO:0000313" key="10">
    <source>
        <dbReference type="Proteomes" id="UP000515121"/>
    </source>
</evidence>
<dbReference type="PANTHER" id="PTHR24296">
    <property type="entry name" value="CYTOCHROME P450"/>
    <property type="match status" value="1"/>
</dbReference>
<evidence type="ECO:0000256" key="1">
    <source>
        <dbReference type="ARBA" id="ARBA00001971"/>
    </source>
</evidence>
<evidence type="ECO:0000256" key="2">
    <source>
        <dbReference type="ARBA" id="ARBA00010617"/>
    </source>
</evidence>
<reference evidence="11" key="1">
    <citation type="submission" date="2025-08" db="UniProtKB">
        <authorList>
            <consortium name="RefSeq"/>
        </authorList>
    </citation>
    <scope>IDENTIFICATION</scope>
    <source>
        <tissue evidence="11">Fruit stalk</tissue>
    </source>
</reference>
<evidence type="ECO:0000256" key="9">
    <source>
        <dbReference type="SAM" id="Phobius"/>
    </source>
</evidence>
<gene>
    <name evidence="11" type="primary">LOC111298711</name>
</gene>
<feature type="binding site" description="axial binding residue" evidence="8">
    <location>
        <position position="455"/>
    </location>
    <ligand>
        <name>heme</name>
        <dbReference type="ChEBI" id="CHEBI:30413"/>
    </ligand>
    <ligandPart>
        <name>Fe</name>
        <dbReference type="ChEBI" id="CHEBI:18248"/>
    </ligandPart>
</feature>
<keyword evidence="5" id="KW-0560">Oxidoreductase</keyword>
<evidence type="ECO:0000256" key="6">
    <source>
        <dbReference type="ARBA" id="ARBA00023004"/>
    </source>
</evidence>
<dbReference type="InterPro" id="IPR002401">
    <property type="entry name" value="Cyt_P450_E_grp-I"/>
</dbReference>
<dbReference type="Pfam" id="PF00067">
    <property type="entry name" value="p450"/>
    <property type="match status" value="1"/>
</dbReference>
<keyword evidence="4 8" id="KW-0479">Metal-binding</keyword>
<evidence type="ECO:0000256" key="7">
    <source>
        <dbReference type="ARBA" id="ARBA00023033"/>
    </source>
</evidence>
<keyword evidence="10" id="KW-1185">Reference proteome</keyword>
<dbReference type="AlphaFoldDB" id="A0A6P5Z8R7"/>
<comment type="cofactor">
    <cofactor evidence="1 8">
        <name>heme</name>
        <dbReference type="ChEBI" id="CHEBI:30413"/>
    </cofactor>
</comment>
<protein>
    <submittedName>
        <fullName evidence="11">Alkane hydroxylase MAH1-like</fullName>
    </submittedName>
</protein>
<dbReference type="OrthoDB" id="1470350at2759"/>
<accession>A0A6P5Z8R7</accession>
<sequence length="509" mass="58684">MMAVFGYLGCIILAIVFLRFLYGFIHNNGLPRNWPFVGMIPTLLLNLHRSHEIVAEVLKKSNGTFLYKGIWFSNSSFLLTSDPENVRYLLCTNSSTYLKGSEWLNQFDIFGEALFNSDGEAWKRHRKAFHAFLNHQQFRQSLSKMVQDHIEQGLVKVLECVSRRELVVNLQDLFVRYAFDIGCIMATGCNPRVLSIEFPENRFQKAMSDTMVAAFYRYVMPDTLWKMQSWLQIGKEKRRSEAWKALDDLLAEFISIQREKSNKEMASNPDEENDFNFLKCYLTGHEVTGPTPSDSLIRDNIIHFLFASDGTYSLVLTWFFYLLSKNPMVENKIREEVKRNLSLKEVGGILQVPSCFNELSKLTYLHAAFCETLRLCPPVPFEFRTSTKQDILPSGHRVDKNTRVLIGIHAMGRMECLWGEDCGEFKPERWITKDGKIKREAPSKFCAFLAGPRICPGKDLSFFLMKATAAAIIHNYNVHVIEGQKITPTNSVFYQMKEGLMVSIKNRWT</sequence>
<dbReference type="KEGG" id="dzi:111298711"/>
<dbReference type="GO" id="GO:0020037">
    <property type="term" value="F:heme binding"/>
    <property type="evidence" value="ECO:0007669"/>
    <property type="project" value="InterPro"/>
</dbReference>
<dbReference type="CDD" id="cd11064">
    <property type="entry name" value="CYP86A"/>
    <property type="match status" value="1"/>
</dbReference>
<dbReference type="SUPFAM" id="SSF48264">
    <property type="entry name" value="Cytochrome P450"/>
    <property type="match status" value="1"/>
</dbReference>
<evidence type="ECO:0000256" key="3">
    <source>
        <dbReference type="ARBA" id="ARBA00022617"/>
    </source>
</evidence>
<proteinExistence type="inferred from homology"/>
<dbReference type="InterPro" id="IPR036396">
    <property type="entry name" value="Cyt_P450_sf"/>
</dbReference>
<keyword evidence="7" id="KW-0503">Monooxygenase</keyword>
<dbReference type="GeneID" id="111298711"/>
<dbReference type="GO" id="GO:0004497">
    <property type="term" value="F:monooxygenase activity"/>
    <property type="evidence" value="ECO:0007669"/>
    <property type="project" value="UniProtKB-KW"/>
</dbReference>
<keyword evidence="9" id="KW-0812">Transmembrane</keyword>
<dbReference type="RefSeq" id="XP_022749173.1">
    <property type="nucleotide sequence ID" value="XM_022893438.1"/>
</dbReference>
<keyword evidence="9" id="KW-1133">Transmembrane helix</keyword>
<evidence type="ECO:0000256" key="8">
    <source>
        <dbReference type="PIRSR" id="PIRSR602401-1"/>
    </source>
</evidence>
<feature type="transmembrane region" description="Helical" evidence="9">
    <location>
        <begin position="6"/>
        <end position="25"/>
    </location>
</feature>
<keyword evidence="9" id="KW-0472">Membrane</keyword>
<evidence type="ECO:0000256" key="4">
    <source>
        <dbReference type="ARBA" id="ARBA00022723"/>
    </source>
</evidence>
<evidence type="ECO:0000313" key="11">
    <source>
        <dbReference type="RefSeq" id="XP_022749173.1"/>
    </source>
</evidence>